<evidence type="ECO:0000256" key="4">
    <source>
        <dbReference type="PROSITE-ProRule" id="PRU00091"/>
    </source>
</evidence>
<dbReference type="SMART" id="SM00064">
    <property type="entry name" value="FYVE"/>
    <property type="match status" value="1"/>
</dbReference>
<dbReference type="GO" id="GO:0035091">
    <property type="term" value="F:phosphatidylinositol binding"/>
    <property type="evidence" value="ECO:0007669"/>
    <property type="project" value="TreeGrafter"/>
</dbReference>
<dbReference type="InterPro" id="IPR013083">
    <property type="entry name" value="Znf_RING/FYVE/PHD"/>
</dbReference>
<proteinExistence type="predicted"/>
<evidence type="ECO:0000256" key="5">
    <source>
        <dbReference type="SAM" id="MobiDB-lite"/>
    </source>
</evidence>
<keyword evidence="2 4" id="KW-0863">Zinc-finger</keyword>
<evidence type="ECO:0000256" key="1">
    <source>
        <dbReference type="ARBA" id="ARBA00022723"/>
    </source>
</evidence>
<dbReference type="Proteomes" id="UP001190700">
    <property type="component" value="Unassembled WGS sequence"/>
</dbReference>
<dbReference type="InterPro" id="IPR011011">
    <property type="entry name" value="Znf_FYVE_PHD"/>
</dbReference>
<keyword evidence="3" id="KW-0862">Zinc</keyword>
<dbReference type="Gene3D" id="3.30.40.10">
    <property type="entry name" value="Zinc/RING finger domain, C3HC4 (zinc finger)"/>
    <property type="match status" value="1"/>
</dbReference>
<dbReference type="Pfam" id="PF04366">
    <property type="entry name" value="Ysc84"/>
    <property type="match status" value="1"/>
</dbReference>
<accession>A0AAE0GAC8</accession>
<feature type="compositionally biased region" description="Polar residues" evidence="5">
    <location>
        <begin position="39"/>
        <end position="71"/>
    </location>
</feature>
<keyword evidence="8" id="KW-1185">Reference proteome</keyword>
<dbReference type="PROSITE" id="PS50178">
    <property type="entry name" value="ZF_FYVE"/>
    <property type="match status" value="1"/>
</dbReference>
<comment type="caution">
    <text evidence="7">The sequence shown here is derived from an EMBL/GenBank/DDBJ whole genome shotgun (WGS) entry which is preliminary data.</text>
</comment>
<dbReference type="InterPro" id="IPR000306">
    <property type="entry name" value="Znf_FYVE"/>
</dbReference>
<gene>
    <name evidence="7" type="ORF">CYMTET_17535</name>
</gene>
<evidence type="ECO:0000259" key="6">
    <source>
        <dbReference type="PROSITE" id="PS50178"/>
    </source>
</evidence>
<feature type="region of interest" description="Disordered" evidence="5">
    <location>
        <begin position="1"/>
        <end position="72"/>
    </location>
</feature>
<evidence type="ECO:0000313" key="7">
    <source>
        <dbReference type="EMBL" id="KAK3274275.1"/>
    </source>
</evidence>
<evidence type="ECO:0000256" key="2">
    <source>
        <dbReference type="ARBA" id="ARBA00022771"/>
    </source>
</evidence>
<organism evidence="7 8">
    <name type="scientific">Cymbomonas tetramitiformis</name>
    <dbReference type="NCBI Taxonomy" id="36881"/>
    <lineage>
        <taxon>Eukaryota</taxon>
        <taxon>Viridiplantae</taxon>
        <taxon>Chlorophyta</taxon>
        <taxon>Pyramimonadophyceae</taxon>
        <taxon>Pyramimonadales</taxon>
        <taxon>Pyramimonadaceae</taxon>
        <taxon>Cymbomonas</taxon>
    </lineage>
</organism>
<dbReference type="GO" id="GO:0008270">
    <property type="term" value="F:zinc ion binding"/>
    <property type="evidence" value="ECO:0007669"/>
    <property type="project" value="UniProtKB-KW"/>
</dbReference>
<evidence type="ECO:0000256" key="3">
    <source>
        <dbReference type="ARBA" id="ARBA00022833"/>
    </source>
</evidence>
<keyword evidence="1" id="KW-0479">Metal-binding</keyword>
<name>A0AAE0GAC8_9CHLO</name>
<dbReference type="InterPro" id="IPR051702">
    <property type="entry name" value="SH3_domain_YSC84-like"/>
</dbReference>
<feature type="compositionally biased region" description="Polar residues" evidence="5">
    <location>
        <begin position="412"/>
        <end position="423"/>
    </location>
</feature>
<dbReference type="Pfam" id="PF01363">
    <property type="entry name" value="FYVE"/>
    <property type="match status" value="1"/>
</dbReference>
<evidence type="ECO:0000313" key="8">
    <source>
        <dbReference type="Proteomes" id="UP001190700"/>
    </source>
</evidence>
<feature type="region of interest" description="Disordered" evidence="5">
    <location>
        <begin position="411"/>
        <end position="430"/>
    </location>
</feature>
<dbReference type="EMBL" id="LGRX02007819">
    <property type="protein sequence ID" value="KAK3274275.1"/>
    <property type="molecule type" value="Genomic_DNA"/>
</dbReference>
<dbReference type="PANTHER" id="PTHR15629">
    <property type="entry name" value="SH3YL1 PROTEIN"/>
    <property type="match status" value="1"/>
</dbReference>
<sequence length="430" mass="47205">MANGNQVYGMMSGDEPAPVDGYEQPPVSYDQQVGYEQPDFNQGEQGQDTYASSYGQYSQNEPQSQYNSTMPNGKWQPSYGEAQTSLGLLPPGVGPHWMADEEAENCMNRSCRAKFDYMKWKHHCRYCGNIFCDNCTLDRCMLPVSFGLKEPQRVCSECYHTLRPQQDELIRTYSNAERENSIDLQSDYERYMNSPMRFTLGGEVRKAAYTIQNMIDGVENLVDDKDVGHEIFEEAIALVFLTVAKVAFIGGVRFGTGLLVSRLNGGSGWSAPCAVGTMGLSFGAVLGAEVTDMVIPLYDRKALNQFQSQGDSHLMLGGEAGIALGPVGRNVAAEMHVASVVSHASTISYSHSRGLYGGVTLEGAIVNVRDDVNLKFYGFPVTPAMLFSGEIPCPPAAQPLYDKLAEYEQRMQTHNKAPSSGNEGSFAPRT</sequence>
<reference evidence="7 8" key="1">
    <citation type="journal article" date="2015" name="Genome Biol. Evol.">
        <title>Comparative Genomics of a Bacterivorous Green Alga Reveals Evolutionary Causalities and Consequences of Phago-Mixotrophic Mode of Nutrition.</title>
        <authorList>
            <person name="Burns J.A."/>
            <person name="Paasch A."/>
            <person name="Narechania A."/>
            <person name="Kim E."/>
        </authorList>
    </citation>
    <scope>NUCLEOTIDE SEQUENCE [LARGE SCALE GENOMIC DNA]</scope>
    <source>
        <strain evidence="7 8">PLY_AMNH</strain>
    </source>
</reference>
<dbReference type="CDD" id="cd11526">
    <property type="entry name" value="SYLF_FYVE"/>
    <property type="match status" value="1"/>
</dbReference>
<dbReference type="InterPro" id="IPR007461">
    <property type="entry name" value="Ysc84_actin-binding"/>
</dbReference>
<dbReference type="PANTHER" id="PTHR15629:SF2">
    <property type="entry name" value="SH3 DOMAIN-CONTAINING YSC84-LIKE PROTEIN 1"/>
    <property type="match status" value="1"/>
</dbReference>
<dbReference type="InterPro" id="IPR017455">
    <property type="entry name" value="Znf_FYVE-rel"/>
</dbReference>
<dbReference type="SUPFAM" id="SSF57903">
    <property type="entry name" value="FYVE/PHD zinc finger"/>
    <property type="match status" value="1"/>
</dbReference>
<dbReference type="AlphaFoldDB" id="A0AAE0GAC8"/>
<protein>
    <recommendedName>
        <fullName evidence="6">FYVE-type domain-containing protein</fullName>
    </recommendedName>
</protein>
<feature type="domain" description="FYVE-type" evidence="6">
    <location>
        <begin position="111"/>
        <end position="163"/>
    </location>
</feature>